<name>A0A5K7ZI90_9BACT</name>
<evidence type="ECO:0000259" key="1">
    <source>
        <dbReference type="Pfam" id="PF13228"/>
    </source>
</evidence>
<dbReference type="KEGG" id="dov:DSCO28_00350"/>
<evidence type="ECO:0000313" key="3">
    <source>
        <dbReference type="Proteomes" id="UP000425960"/>
    </source>
</evidence>
<evidence type="ECO:0000313" key="2">
    <source>
        <dbReference type="EMBL" id="BBO79469.1"/>
    </source>
</evidence>
<dbReference type="InterPro" id="IPR025117">
    <property type="entry name" value="DUF4037"/>
</dbReference>
<gene>
    <name evidence="2" type="ORF">DSCO28_00350</name>
</gene>
<reference evidence="2 3" key="1">
    <citation type="submission" date="2019-11" db="EMBL/GenBank/DDBJ databases">
        <title>Comparative genomics of hydrocarbon-degrading Desulfosarcina strains.</title>
        <authorList>
            <person name="Watanabe M."/>
            <person name="Kojima H."/>
            <person name="Fukui M."/>
        </authorList>
    </citation>
    <scope>NUCLEOTIDE SEQUENCE [LARGE SCALE GENOMIC DNA]</scope>
    <source>
        <strain evidence="2 3">28bB2T</strain>
    </source>
</reference>
<dbReference type="Proteomes" id="UP000425960">
    <property type="component" value="Chromosome"/>
</dbReference>
<feature type="domain" description="DUF4037" evidence="1">
    <location>
        <begin position="128"/>
        <end position="227"/>
    </location>
</feature>
<proteinExistence type="predicted"/>
<sequence>MGLMKGLELCEKYFVEFGVDMIEKKFPHYKNRIAAGLLGDGSECYGFDDEISKDHDWGPGFCLFLTRHDFEEIGRALQLEYDKLPKIFRGFQRLTSQWGDGRVGVIEIGAYYRRYLGSSQAPKILQQWLSIPEEYLSACISGKVFSDPLRKFSRIRDELLNFYPEDVRLVKISAKCMSCGQSGQYNFMRTVQRREMFAAQYVETKFCSDIISLVFLLNHQYTPYFKWKHRAVRALPILGEFIYSKIADIVSNSDPKAKNAIMNEISSKVINMFRKEGLSNLDSNFLLDHGPVIHQKIKDSDLRKRNVWAG</sequence>
<dbReference type="AlphaFoldDB" id="A0A5K7ZI90"/>
<dbReference type="Pfam" id="PF13228">
    <property type="entry name" value="DUF4037"/>
    <property type="match status" value="1"/>
</dbReference>
<organism evidence="2 3">
    <name type="scientific">Desulfosarcina ovata subsp. sediminis</name>
    <dbReference type="NCBI Taxonomy" id="885957"/>
    <lineage>
        <taxon>Bacteria</taxon>
        <taxon>Pseudomonadati</taxon>
        <taxon>Thermodesulfobacteriota</taxon>
        <taxon>Desulfobacteria</taxon>
        <taxon>Desulfobacterales</taxon>
        <taxon>Desulfosarcinaceae</taxon>
        <taxon>Desulfosarcina</taxon>
    </lineage>
</organism>
<dbReference type="EMBL" id="AP021876">
    <property type="protein sequence ID" value="BBO79469.1"/>
    <property type="molecule type" value="Genomic_DNA"/>
</dbReference>
<protein>
    <recommendedName>
        <fullName evidence="1">DUF4037 domain-containing protein</fullName>
    </recommendedName>
</protein>
<accession>A0A5K7ZI90</accession>